<dbReference type="NCBIfam" id="TIGR01443">
    <property type="entry name" value="intein_Cterm"/>
    <property type="match status" value="1"/>
</dbReference>
<dbReference type="Pfam" id="PF00772">
    <property type="entry name" value="DnaB"/>
    <property type="match status" value="1"/>
</dbReference>
<dbReference type="NCBIfam" id="TIGR00665">
    <property type="entry name" value="DnaB"/>
    <property type="match status" value="1"/>
</dbReference>
<name>A0A2H0UMW1_9BACT</name>
<evidence type="ECO:0000256" key="5">
    <source>
        <dbReference type="ARBA" id="ARBA00022741"/>
    </source>
</evidence>
<feature type="domain" description="SF4 helicase" evidence="15">
    <location>
        <begin position="525"/>
        <end position="587"/>
    </location>
</feature>
<evidence type="ECO:0000313" key="16">
    <source>
        <dbReference type="EMBL" id="PIR87728.1"/>
    </source>
</evidence>
<dbReference type="NCBIfam" id="TIGR01445">
    <property type="entry name" value="intein_Nterm"/>
    <property type="match status" value="1"/>
</dbReference>
<keyword evidence="9 14" id="KW-0238">DNA-binding</keyword>
<dbReference type="GO" id="GO:0043139">
    <property type="term" value="F:5'-3' DNA helicase activity"/>
    <property type="evidence" value="ECO:0007669"/>
    <property type="project" value="UniProtKB-EC"/>
</dbReference>
<dbReference type="GO" id="GO:0003677">
    <property type="term" value="F:DNA binding"/>
    <property type="evidence" value="ECO:0007669"/>
    <property type="project" value="UniProtKB-UniRule"/>
</dbReference>
<dbReference type="SMART" id="SM00305">
    <property type="entry name" value="HintC"/>
    <property type="match status" value="1"/>
</dbReference>
<evidence type="ECO:0000256" key="12">
    <source>
        <dbReference type="ARBA" id="ARBA00048954"/>
    </source>
</evidence>
<dbReference type="InterPro" id="IPR007692">
    <property type="entry name" value="DNA_helicase_DnaB"/>
</dbReference>
<evidence type="ECO:0000256" key="6">
    <source>
        <dbReference type="ARBA" id="ARBA00022801"/>
    </source>
</evidence>
<sequence>MAATKLPPQNIEAEESVLGALMIDKNAIIKVADVLEPADFYKPSNGLVYKAILTLYEKSEPIDLLTITNQLKEEKTLDKIGGSTYLTKLIDGVPTASHINHYAKLVKEKRILRDLINTSAQITEKAFDPSDDIEDLLDDIEQKIFSISQGSVSQKFTSIKDELDGAYERMEKLHDGEGRLRGVATGFGKIDDLLSGLQRSDLVIVGARPSVGKTSLVLDMVRHIGVNEKKPVGIFSLEMSREQVTDRLIASEAGVPLWKLRTGKLTNETDFQLIQRALDTLSRAPIFIDDTPSPNILQMRSMARRLQAEHGLSALFVDYLQLIQPRNGINSMVQQITEISRGLKGLARELNTPVVALSQLSRATDQRDIKIPRLSDLRDSGCLVGGTLIMRADTGELVSIESLAKRTKQGPIPVYTLDENWQLVVRQLTKAFSSGKKRVYKLKMRSGRMVRASGNHPFRLLENWQMLEELKIGDKIAVPKALGTTSEVAWDEVVSIDEEGVEEVYDATVEGTHNFIANDIIVHNSIEQDADVVLFIYRKDRDKSNLDPEEENTAEIIIAKHRNGPLGSVKLKFNPETVSFKDIDTQRSAPSEF</sequence>
<dbReference type="SUPFAM" id="SSF52540">
    <property type="entry name" value="P-loop containing nucleoside triphosphate hydrolases"/>
    <property type="match status" value="1"/>
</dbReference>
<evidence type="ECO:0000313" key="17">
    <source>
        <dbReference type="Proteomes" id="UP000230903"/>
    </source>
</evidence>
<dbReference type="GO" id="GO:0005524">
    <property type="term" value="F:ATP binding"/>
    <property type="evidence" value="ECO:0007669"/>
    <property type="project" value="UniProtKB-UniRule"/>
</dbReference>
<dbReference type="InterPro" id="IPR003587">
    <property type="entry name" value="Hint_dom_N"/>
</dbReference>
<comment type="function">
    <text evidence="14">The main replicative DNA helicase, it participates in initiation and elongation during chromosome replication. Travels ahead of the DNA replisome, separating dsDNA into templates for DNA synthesis. A processive ATP-dependent 5'-3' DNA helicase it has DNA-dependent ATPase activity.</text>
</comment>
<protein>
    <recommendedName>
        <fullName evidence="13 14">Replicative DNA helicase</fullName>
        <ecNumber evidence="13 14">5.6.2.3</ecNumber>
    </recommendedName>
</protein>
<evidence type="ECO:0000256" key="7">
    <source>
        <dbReference type="ARBA" id="ARBA00022806"/>
    </source>
</evidence>
<evidence type="ECO:0000256" key="9">
    <source>
        <dbReference type="ARBA" id="ARBA00023125"/>
    </source>
</evidence>
<dbReference type="Gene3D" id="1.10.860.10">
    <property type="entry name" value="DNAb Helicase, Chain A"/>
    <property type="match status" value="1"/>
</dbReference>
<evidence type="ECO:0000256" key="3">
    <source>
        <dbReference type="ARBA" id="ARBA00022705"/>
    </source>
</evidence>
<dbReference type="SUPFAM" id="SSF51294">
    <property type="entry name" value="Hedgehog/intein (Hint) domain"/>
    <property type="match status" value="1"/>
</dbReference>
<dbReference type="GO" id="GO:0005829">
    <property type="term" value="C:cytosol"/>
    <property type="evidence" value="ECO:0007669"/>
    <property type="project" value="TreeGrafter"/>
</dbReference>
<dbReference type="InterPro" id="IPR003586">
    <property type="entry name" value="Hint_dom_C"/>
</dbReference>
<dbReference type="GO" id="GO:0006269">
    <property type="term" value="P:DNA replication, synthesis of primer"/>
    <property type="evidence" value="ECO:0007669"/>
    <property type="project" value="UniProtKB-UniRule"/>
</dbReference>
<evidence type="ECO:0000256" key="11">
    <source>
        <dbReference type="ARBA" id="ARBA00044940"/>
    </source>
</evidence>
<evidence type="ECO:0000256" key="13">
    <source>
        <dbReference type="NCBIfam" id="TIGR00665"/>
    </source>
</evidence>
<evidence type="ECO:0000256" key="14">
    <source>
        <dbReference type="RuleBase" id="RU362085"/>
    </source>
</evidence>
<dbReference type="InterPro" id="IPR006141">
    <property type="entry name" value="Intein_N"/>
</dbReference>
<dbReference type="InterPro" id="IPR007694">
    <property type="entry name" value="DNA_helicase_DnaB-like_C"/>
</dbReference>
<dbReference type="Gene3D" id="2.170.16.10">
    <property type="entry name" value="Hedgehog/Intein (Hint) domain"/>
    <property type="match status" value="1"/>
</dbReference>
<dbReference type="Pfam" id="PF03796">
    <property type="entry name" value="DnaB_C"/>
    <property type="match status" value="1"/>
</dbReference>
<dbReference type="InterPro" id="IPR027417">
    <property type="entry name" value="P-loop_NTPase"/>
</dbReference>
<dbReference type="GO" id="GO:0016887">
    <property type="term" value="F:ATP hydrolysis activity"/>
    <property type="evidence" value="ECO:0007669"/>
    <property type="project" value="RHEA"/>
</dbReference>
<keyword evidence="3 14" id="KW-0235">DNA replication</keyword>
<evidence type="ECO:0000256" key="4">
    <source>
        <dbReference type="ARBA" id="ARBA00022737"/>
    </source>
</evidence>
<dbReference type="PROSITE" id="PS50818">
    <property type="entry name" value="INTEIN_C_TER"/>
    <property type="match status" value="1"/>
</dbReference>
<dbReference type="AlphaFoldDB" id="A0A2H0UMW1"/>
<dbReference type="PROSITE" id="PS50817">
    <property type="entry name" value="INTEIN_N_TER"/>
    <property type="match status" value="1"/>
</dbReference>
<dbReference type="CDD" id="cd00984">
    <property type="entry name" value="DnaB_C"/>
    <property type="match status" value="1"/>
</dbReference>
<dbReference type="SUPFAM" id="SSF48024">
    <property type="entry name" value="N-terminal domain of DnaB helicase"/>
    <property type="match status" value="1"/>
</dbReference>
<dbReference type="InterPro" id="IPR036844">
    <property type="entry name" value="Hint_dom_sf"/>
</dbReference>
<dbReference type="PANTHER" id="PTHR30153:SF2">
    <property type="entry name" value="REPLICATIVE DNA HELICASE"/>
    <property type="match status" value="1"/>
</dbReference>
<dbReference type="PROSITE" id="PS51199">
    <property type="entry name" value="SF4_HELICASE"/>
    <property type="match status" value="2"/>
</dbReference>
<reference evidence="17" key="1">
    <citation type="submission" date="2017-09" db="EMBL/GenBank/DDBJ databases">
        <title>Depth-based differentiation of microbial function through sediment-hosted aquifers and enrichment of novel symbionts in the deep terrestrial subsurface.</title>
        <authorList>
            <person name="Probst A.J."/>
            <person name="Ladd B."/>
            <person name="Jarett J.K."/>
            <person name="Geller-Mcgrath D.E."/>
            <person name="Sieber C.M.K."/>
            <person name="Emerson J.B."/>
            <person name="Anantharaman K."/>
            <person name="Thomas B.C."/>
            <person name="Malmstrom R."/>
            <person name="Stieglmeier M."/>
            <person name="Klingl A."/>
            <person name="Woyke T."/>
            <person name="Ryan C.M."/>
            <person name="Banfield J.F."/>
        </authorList>
    </citation>
    <scope>NUCLEOTIDE SEQUENCE [LARGE SCALE GENOMIC DNA]</scope>
</reference>
<evidence type="ECO:0000256" key="8">
    <source>
        <dbReference type="ARBA" id="ARBA00022840"/>
    </source>
</evidence>
<dbReference type="GO" id="GO:1990077">
    <property type="term" value="C:primosome complex"/>
    <property type="evidence" value="ECO:0007669"/>
    <property type="project" value="UniProtKB-UniRule"/>
</dbReference>
<dbReference type="SMART" id="SM00306">
    <property type="entry name" value="HintN"/>
    <property type="match status" value="1"/>
</dbReference>
<keyword evidence="2 14" id="KW-0639">Primosome</keyword>
<evidence type="ECO:0000259" key="15">
    <source>
        <dbReference type="PROSITE" id="PS51199"/>
    </source>
</evidence>
<comment type="similarity">
    <text evidence="1 14">Belongs to the helicase family. DnaB subfamily.</text>
</comment>
<accession>A0A2H0UMW1</accession>
<keyword evidence="10" id="KW-0413">Isomerase</keyword>
<dbReference type="Gene3D" id="3.40.50.300">
    <property type="entry name" value="P-loop containing nucleotide triphosphate hydrolases"/>
    <property type="match status" value="1"/>
</dbReference>
<keyword evidence="5 14" id="KW-0547">Nucleotide-binding</keyword>
<dbReference type="PANTHER" id="PTHR30153">
    <property type="entry name" value="REPLICATIVE DNA HELICASE DNAB"/>
    <property type="match status" value="1"/>
</dbReference>
<evidence type="ECO:0000256" key="1">
    <source>
        <dbReference type="ARBA" id="ARBA00008428"/>
    </source>
</evidence>
<feature type="domain" description="SF4 helicase" evidence="15">
    <location>
        <begin position="176"/>
        <end position="381"/>
    </location>
</feature>
<dbReference type="InterPro" id="IPR016136">
    <property type="entry name" value="DNA_helicase_N/primase_C"/>
</dbReference>
<comment type="function">
    <text evidence="11 14">The intein is an endonuclease.</text>
</comment>
<dbReference type="Pfam" id="PF14890">
    <property type="entry name" value="Intein_splicing"/>
    <property type="match status" value="1"/>
</dbReference>
<dbReference type="FunFam" id="1.10.860.10:FF:000001">
    <property type="entry name" value="Replicative DNA helicase"/>
    <property type="match status" value="1"/>
</dbReference>
<gene>
    <name evidence="16" type="primary">dnaB</name>
    <name evidence="16" type="ORF">COU10_03115</name>
</gene>
<comment type="catalytic activity">
    <reaction evidence="12 14">
        <text>ATP + H2O = ADP + phosphate + H(+)</text>
        <dbReference type="Rhea" id="RHEA:13065"/>
        <dbReference type="ChEBI" id="CHEBI:15377"/>
        <dbReference type="ChEBI" id="CHEBI:15378"/>
        <dbReference type="ChEBI" id="CHEBI:30616"/>
        <dbReference type="ChEBI" id="CHEBI:43474"/>
        <dbReference type="ChEBI" id="CHEBI:456216"/>
        <dbReference type="EC" id="5.6.2.3"/>
    </reaction>
</comment>
<evidence type="ECO:0000256" key="2">
    <source>
        <dbReference type="ARBA" id="ARBA00022515"/>
    </source>
</evidence>
<keyword evidence="7 14" id="KW-0347">Helicase</keyword>
<organism evidence="16 17">
    <name type="scientific">Candidatus Harrisonbacteria bacterium CG10_big_fil_rev_8_21_14_0_10_45_28</name>
    <dbReference type="NCBI Taxonomy" id="1974586"/>
    <lineage>
        <taxon>Bacteria</taxon>
        <taxon>Candidatus Harrisoniibacteriota</taxon>
    </lineage>
</organism>
<dbReference type="InterPro" id="IPR007693">
    <property type="entry name" value="DNA_helicase_DnaB-like_N"/>
</dbReference>
<dbReference type="Proteomes" id="UP000230903">
    <property type="component" value="Unassembled WGS sequence"/>
</dbReference>
<dbReference type="EMBL" id="PFBC01000050">
    <property type="protein sequence ID" value="PIR87728.1"/>
    <property type="molecule type" value="Genomic_DNA"/>
</dbReference>
<dbReference type="EC" id="5.6.2.3" evidence="13 14"/>
<keyword evidence="4" id="KW-0677">Repeat</keyword>
<dbReference type="InterPro" id="IPR030934">
    <property type="entry name" value="Intein_C"/>
</dbReference>
<dbReference type="CDD" id="cd00081">
    <property type="entry name" value="Hint"/>
    <property type="match status" value="1"/>
</dbReference>
<dbReference type="InterPro" id="IPR036185">
    <property type="entry name" value="DNA_heli_DnaB-like_N_sf"/>
</dbReference>
<dbReference type="GO" id="GO:0016539">
    <property type="term" value="P:intein-mediated protein splicing"/>
    <property type="evidence" value="ECO:0007669"/>
    <property type="project" value="InterPro"/>
</dbReference>
<evidence type="ECO:0000256" key="10">
    <source>
        <dbReference type="ARBA" id="ARBA00023235"/>
    </source>
</evidence>
<proteinExistence type="inferred from homology"/>
<keyword evidence="6 14" id="KW-0378">Hydrolase</keyword>
<comment type="caution">
    <text evidence="16">The sequence shown here is derived from an EMBL/GenBank/DDBJ whole genome shotgun (WGS) entry which is preliminary data.</text>
</comment>
<keyword evidence="8 14" id="KW-0067">ATP-binding</keyword>